<dbReference type="PROSITE" id="PS50237">
    <property type="entry name" value="HECT"/>
    <property type="match status" value="1"/>
</dbReference>
<reference evidence="12" key="2">
    <citation type="submission" date="2022-10" db="EMBL/GenBank/DDBJ databases">
        <authorList>
            <consortium name="ENA_rothamsted_submissions"/>
            <consortium name="culmorum"/>
            <person name="King R."/>
        </authorList>
    </citation>
    <scope>NUCLEOTIDE SEQUENCE</scope>
</reference>
<dbReference type="Gene3D" id="1.20.5.190">
    <property type="match status" value="1"/>
</dbReference>
<reference evidence="12" key="1">
    <citation type="submission" date="2022-01" db="EMBL/GenBank/DDBJ databases">
        <authorList>
            <person name="King R."/>
        </authorList>
    </citation>
    <scope>NUCLEOTIDE SEQUENCE</scope>
</reference>
<dbReference type="SUPFAM" id="SSF56204">
    <property type="entry name" value="Hect, E3 ligase catalytic domain"/>
    <property type="match status" value="1"/>
</dbReference>
<feature type="active site" description="Glycyl thioester intermediate" evidence="10">
    <location>
        <position position="1050"/>
    </location>
</feature>
<dbReference type="PROSITE" id="PS50096">
    <property type="entry name" value="IQ"/>
    <property type="match status" value="1"/>
</dbReference>
<keyword evidence="6" id="KW-0770">Synapse</keyword>
<dbReference type="GO" id="GO:0000209">
    <property type="term" value="P:protein polyubiquitination"/>
    <property type="evidence" value="ECO:0007669"/>
    <property type="project" value="InterPro"/>
</dbReference>
<protein>
    <recommendedName>
        <fullName evidence="8">Ubiquitin-protein ligase E3B</fullName>
        <ecNumber evidence="3">2.3.2.26</ecNumber>
    </recommendedName>
    <alternativeName>
        <fullName evidence="9">HECT-type ubiquitin transferase E3B</fullName>
    </alternativeName>
</protein>
<dbReference type="InterPro" id="IPR000569">
    <property type="entry name" value="HECT_dom"/>
</dbReference>
<dbReference type="Proteomes" id="UP001153620">
    <property type="component" value="Chromosome 1"/>
</dbReference>
<dbReference type="FunFam" id="3.30.2160.10:FF:000002">
    <property type="entry name" value="Putative Ubiquitin-protein ligase E3C"/>
    <property type="match status" value="1"/>
</dbReference>
<dbReference type="EC" id="2.3.2.26" evidence="3"/>
<gene>
    <name evidence="12" type="ORF">CHIRRI_LOCUS2782</name>
</gene>
<name>A0A9N9RMZ1_9DIPT</name>
<dbReference type="GO" id="GO:0009966">
    <property type="term" value="P:regulation of signal transduction"/>
    <property type="evidence" value="ECO:0007669"/>
    <property type="project" value="UniProtKB-ARBA"/>
</dbReference>
<comment type="catalytic activity">
    <reaction evidence="1">
        <text>S-ubiquitinyl-[E2 ubiquitin-conjugating enzyme]-L-cysteine + [acceptor protein]-L-lysine = [E2 ubiquitin-conjugating enzyme]-L-cysteine + N(6)-ubiquitinyl-[acceptor protein]-L-lysine.</text>
        <dbReference type="EC" id="2.3.2.26"/>
    </reaction>
</comment>
<dbReference type="CDD" id="cd23767">
    <property type="entry name" value="IQCD"/>
    <property type="match status" value="1"/>
</dbReference>
<evidence type="ECO:0000256" key="5">
    <source>
        <dbReference type="ARBA" id="ARBA00022786"/>
    </source>
</evidence>
<dbReference type="PANTHER" id="PTHR45700:SF3">
    <property type="entry name" value="UBIQUITIN-PROTEIN LIGASE E3B"/>
    <property type="match status" value="1"/>
</dbReference>
<evidence type="ECO:0000313" key="13">
    <source>
        <dbReference type="Proteomes" id="UP001153620"/>
    </source>
</evidence>
<evidence type="ECO:0000256" key="7">
    <source>
        <dbReference type="ARBA" id="ARBA00034105"/>
    </source>
</evidence>
<dbReference type="PANTHER" id="PTHR45700">
    <property type="entry name" value="UBIQUITIN-PROTEIN LIGASE E3C"/>
    <property type="match status" value="1"/>
</dbReference>
<evidence type="ECO:0000256" key="2">
    <source>
        <dbReference type="ARBA" id="ARBA00004906"/>
    </source>
</evidence>
<dbReference type="AlphaFoldDB" id="A0A9N9RMZ1"/>
<dbReference type="Gene3D" id="3.30.2160.10">
    <property type="entry name" value="Hect, E3 ligase catalytic domain"/>
    <property type="match status" value="1"/>
</dbReference>
<dbReference type="GO" id="GO:0014069">
    <property type="term" value="C:postsynaptic density"/>
    <property type="evidence" value="ECO:0007669"/>
    <property type="project" value="UniProtKB-SubCell"/>
</dbReference>
<evidence type="ECO:0000256" key="3">
    <source>
        <dbReference type="ARBA" id="ARBA00012485"/>
    </source>
</evidence>
<sequence length="1082" mass="124760">MDVSEKNKNFFVENVRKNRIDRLQEKEKEQKKQYAALIIQRNYRGYKARKNFNDTILQNFNNVIPNVTITDDEIEVKPNLQAFHAISRYLLIWKPDKYDQNRENWERICRYLLASANSESLKLNYVAVALNKDQSLSWIRHIKQILYICCTVIDTLKPEIHQDTVTLALMLRTLIAFTCPSGFVILKNKQLAAMKPAMQQICNNILGFLIQKGFYLTLRTILIKGTCRTVVTLKPISLNAVINLAMRPLVFGNFTENILSQFICQILSIPALIYQLELLCPDTLKNFQSREIFEKCMVLMHDKDNFKFISGTLQGAKLLSLSANLIQLYYMESTEKAQELAYPQIVLTMKLLFETIPDTVEQKGTCSQWHELLGWYNASKSTETVYENLSLIRKQINLLWGHKLTKILLGDYLKSFASSLEKSSDKEMSVILSSTTGASSSSNVFLKKAIELKSGIINKSSKSFKKLFDSPEVHRISTTCAMYYEALNTLPQLKLDILSGICYNGTILRDLWKLINSLGMKSFIDLIRYDDINNSPGLLLLLFCDSMTHYVTILDDIEMYEQEKTFSIQDYIVLSHFLNNLLYKTVNDNIYDVKVVFNCPLFVSMHTLLLCLYRRDNRRRFAPENHWIIKDIKPAYFLMDLEKGKSKYAQAQLLLQKMPHIISHQERVSLFRKYVQNEKAVLGLCDSAYASSSALVTVHRDRIVEDGYRQLAALPPRALKGIIRVRFINSQGLDEAGIDQDGVFKEFLEETIKRVFDPSLNLFKTTAENRLYPSPTSYLQENHLQLFEFVGKMLGKMVYEGILVDVPFASFFLSLVLGQTQQALYSCIDELSSLDNELYRNLSFIKHYEGDVSDLGLTFSVDEDIMGKVVTHELFPSGRLTAVTNENRINYIHSMAFFRMHTQISEQSTAFIRGFRSIINPEWLALFSTNELQRLISGDTSPLDLKDLRKHTQYFGGYHDSHRLINWLWDILAKDFTEEERRLFLKFVTSCSRPPLLGFSHMEPQFSIRCVEVSEEEDTGDTIGSVIRGFFTIRKKEPAIQTRLPTSSTCFNLLKLPNYQKKSILRDKLRYAITSNTGFELS</sequence>
<keyword evidence="13" id="KW-1185">Reference proteome</keyword>
<dbReference type="Pfam" id="PF00612">
    <property type="entry name" value="IQ"/>
    <property type="match status" value="1"/>
</dbReference>
<dbReference type="OrthoDB" id="8068875at2759"/>
<evidence type="ECO:0000256" key="10">
    <source>
        <dbReference type="PROSITE-ProRule" id="PRU00104"/>
    </source>
</evidence>
<dbReference type="Gene3D" id="3.90.1750.10">
    <property type="entry name" value="Hect, E3 ligase catalytic domains"/>
    <property type="match status" value="1"/>
</dbReference>
<evidence type="ECO:0000256" key="6">
    <source>
        <dbReference type="ARBA" id="ARBA00023018"/>
    </source>
</evidence>
<dbReference type="FunFam" id="3.30.2410.10:FF:000012">
    <property type="entry name" value="Ubiquitin-protein ligase E3B"/>
    <property type="match status" value="1"/>
</dbReference>
<accession>A0A9N9RMZ1</accession>
<dbReference type="SMART" id="SM00015">
    <property type="entry name" value="IQ"/>
    <property type="match status" value="1"/>
</dbReference>
<dbReference type="SMART" id="SM00119">
    <property type="entry name" value="HECTc"/>
    <property type="match status" value="1"/>
</dbReference>
<evidence type="ECO:0000256" key="4">
    <source>
        <dbReference type="ARBA" id="ARBA00022679"/>
    </source>
</evidence>
<dbReference type="GO" id="GO:0006511">
    <property type="term" value="P:ubiquitin-dependent protein catabolic process"/>
    <property type="evidence" value="ECO:0007669"/>
    <property type="project" value="TreeGrafter"/>
</dbReference>
<dbReference type="CDD" id="cd00078">
    <property type="entry name" value="HECTc"/>
    <property type="match status" value="1"/>
</dbReference>
<comment type="subcellular location">
    <subcellularLocation>
        <location evidence="7">Postsynaptic density</location>
    </subcellularLocation>
</comment>
<evidence type="ECO:0000256" key="1">
    <source>
        <dbReference type="ARBA" id="ARBA00000885"/>
    </source>
</evidence>
<dbReference type="InterPro" id="IPR044611">
    <property type="entry name" value="E3A/B/C-like"/>
</dbReference>
<evidence type="ECO:0000259" key="11">
    <source>
        <dbReference type="PROSITE" id="PS50237"/>
    </source>
</evidence>
<dbReference type="Pfam" id="PF00632">
    <property type="entry name" value="HECT"/>
    <property type="match status" value="1"/>
</dbReference>
<keyword evidence="4" id="KW-0808">Transferase</keyword>
<comment type="pathway">
    <text evidence="2">Protein modification; protein ubiquitination.</text>
</comment>
<dbReference type="InterPro" id="IPR000048">
    <property type="entry name" value="IQ_motif_EF-hand-BS"/>
</dbReference>
<dbReference type="Gene3D" id="3.30.2410.10">
    <property type="entry name" value="Hect, E3 ligase catalytic domain"/>
    <property type="match status" value="1"/>
</dbReference>
<evidence type="ECO:0000256" key="9">
    <source>
        <dbReference type="ARBA" id="ARBA00077267"/>
    </source>
</evidence>
<dbReference type="GO" id="GO:0061630">
    <property type="term" value="F:ubiquitin protein ligase activity"/>
    <property type="evidence" value="ECO:0007669"/>
    <property type="project" value="UniProtKB-EC"/>
</dbReference>
<dbReference type="EMBL" id="OU895877">
    <property type="protein sequence ID" value="CAG9799824.1"/>
    <property type="molecule type" value="Genomic_DNA"/>
</dbReference>
<organism evidence="12 13">
    <name type="scientific">Chironomus riparius</name>
    <dbReference type="NCBI Taxonomy" id="315576"/>
    <lineage>
        <taxon>Eukaryota</taxon>
        <taxon>Metazoa</taxon>
        <taxon>Ecdysozoa</taxon>
        <taxon>Arthropoda</taxon>
        <taxon>Hexapoda</taxon>
        <taxon>Insecta</taxon>
        <taxon>Pterygota</taxon>
        <taxon>Neoptera</taxon>
        <taxon>Endopterygota</taxon>
        <taxon>Diptera</taxon>
        <taxon>Nematocera</taxon>
        <taxon>Chironomoidea</taxon>
        <taxon>Chironomidae</taxon>
        <taxon>Chironominae</taxon>
        <taxon>Chironomus</taxon>
    </lineage>
</organism>
<dbReference type="InterPro" id="IPR035983">
    <property type="entry name" value="Hect_E3_ubiquitin_ligase"/>
</dbReference>
<keyword evidence="5 10" id="KW-0833">Ubl conjugation pathway</keyword>
<feature type="domain" description="HECT" evidence="11">
    <location>
        <begin position="715"/>
        <end position="1082"/>
    </location>
</feature>
<proteinExistence type="predicted"/>
<evidence type="ECO:0000313" key="12">
    <source>
        <dbReference type="EMBL" id="CAG9799824.1"/>
    </source>
</evidence>
<evidence type="ECO:0000256" key="8">
    <source>
        <dbReference type="ARBA" id="ARBA00067505"/>
    </source>
</evidence>